<dbReference type="InterPro" id="IPR033896">
    <property type="entry name" value="MEF2-like_N"/>
</dbReference>
<comment type="caution">
    <text evidence="8">The sequence shown here is derived from an EMBL/GenBank/DDBJ whole genome shotgun (WGS) entry which is preliminary data.</text>
</comment>
<evidence type="ECO:0000256" key="4">
    <source>
        <dbReference type="ARBA" id="ARBA00023163"/>
    </source>
</evidence>
<dbReference type="Pfam" id="PF00319">
    <property type="entry name" value="SRF-TF"/>
    <property type="match status" value="1"/>
</dbReference>
<evidence type="ECO:0000256" key="5">
    <source>
        <dbReference type="ARBA" id="ARBA00023242"/>
    </source>
</evidence>
<dbReference type="Proteomes" id="UP001457282">
    <property type="component" value="Unassembled WGS sequence"/>
</dbReference>
<dbReference type="CDD" id="cd00265">
    <property type="entry name" value="MADS_MEF2_like"/>
    <property type="match status" value="1"/>
</dbReference>
<name>A0AAW1W9H9_RUBAR</name>
<dbReference type="PANTHER" id="PTHR11945">
    <property type="entry name" value="MADS BOX PROTEIN"/>
    <property type="match status" value="1"/>
</dbReference>
<dbReference type="GO" id="GO:0000978">
    <property type="term" value="F:RNA polymerase II cis-regulatory region sequence-specific DNA binding"/>
    <property type="evidence" value="ECO:0007669"/>
    <property type="project" value="TreeGrafter"/>
</dbReference>
<dbReference type="GO" id="GO:0005634">
    <property type="term" value="C:nucleus"/>
    <property type="evidence" value="ECO:0007669"/>
    <property type="project" value="UniProtKB-SubCell"/>
</dbReference>
<evidence type="ECO:0000256" key="2">
    <source>
        <dbReference type="ARBA" id="ARBA00023015"/>
    </source>
</evidence>
<dbReference type="PROSITE" id="PS50066">
    <property type="entry name" value="MADS_BOX_2"/>
    <property type="match status" value="1"/>
</dbReference>
<reference evidence="8 9" key="1">
    <citation type="journal article" date="2023" name="G3 (Bethesda)">
        <title>A chromosome-length genome assembly and annotation of blackberry (Rubus argutus, cv. 'Hillquist').</title>
        <authorList>
            <person name="Bruna T."/>
            <person name="Aryal R."/>
            <person name="Dudchenko O."/>
            <person name="Sargent D.J."/>
            <person name="Mead D."/>
            <person name="Buti M."/>
            <person name="Cavallini A."/>
            <person name="Hytonen T."/>
            <person name="Andres J."/>
            <person name="Pham M."/>
            <person name="Weisz D."/>
            <person name="Mascagni F."/>
            <person name="Usai G."/>
            <person name="Natali L."/>
            <person name="Bassil N."/>
            <person name="Fernandez G.E."/>
            <person name="Lomsadze A."/>
            <person name="Armour M."/>
            <person name="Olukolu B."/>
            <person name="Poorten T."/>
            <person name="Britton C."/>
            <person name="Davik J."/>
            <person name="Ashrafi H."/>
            <person name="Aiden E.L."/>
            <person name="Borodovsky M."/>
            <person name="Worthington M."/>
        </authorList>
    </citation>
    <scope>NUCLEOTIDE SEQUENCE [LARGE SCALE GENOMIC DNA]</scope>
    <source>
        <strain evidence="8">PI 553951</strain>
    </source>
</reference>
<dbReference type="SUPFAM" id="SSF55455">
    <property type="entry name" value="SRF-like"/>
    <property type="match status" value="1"/>
</dbReference>
<dbReference type="PRINTS" id="PR00404">
    <property type="entry name" value="MADSDOMAIN"/>
</dbReference>
<evidence type="ECO:0000313" key="9">
    <source>
        <dbReference type="Proteomes" id="UP001457282"/>
    </source>
</evidence>
<dbReference type="EMBL" id="JBEDUW010000006">
    <property type="protein sequence ID" value="KAK9921530.1"/>
    <property type="molecule type" value="Genomic_DNA"/>
</dbReference>
<feature type="region of interest" description="Disordered" evidence="6">
    <location>
        <begin position="174"/>
        <end position="206"/>
    </location>
</feature>
<dbReference type="AlphaFoldDB" id="A0AAW1W9H9"/>
<keyword evidence="5" id="KW-0539">Nucleus</keyword>
<dbReference type="Gene3D" id="3.40.1810.10">
    <property type="entry name" value="Transcription factor, MADS-box"/>
    <property type="match status" value="1"/>
</dbReference>
<dbReference type="GO" id="GO:0000981">
    <property type="term" value="F:DNA-binding transcription factor activity, RNA polymerase II-specific"/>
    <property type="evidence" value="ECO:0007669"/>
    <property type="project" value="TreeGrafter"/>
</dbReference>
<keyword evidence="4" id="KW-0804">Transcription</keyword>
<dbReference type="InterPro" id="IPR002100">
    <property type="entry name" value="TF_MADSbox"/>
</dbReference>
<dbReference type="PANTHER" id="PTHR11945:SF759">
    <property type="entry name" value="MADS-BOX DOMAIN-CONTAINING PROTEIN"/>
    <property type="match status" value="1"/>
</dbReference>
<dbReference type="InterPro" id="IPR036879">
    <property type="entry name" value="TF_MADSbox_sf"/>
</dbReference>
<evidence type="ECO:0000256" key="6">
    <source>
        <dbReference type="SAM" id="MobiDB-lite"/>
    </source>
</evidence>
<keyword evidence="3" id="KW-0238">DNA-binding</keyword>
<keyword evidence="2" id="KW-0805">Transcription regulation</keyword>
<proteinExistence type="predicted"/>
<sequence length="206" mass="23066">MEGEKKTKGRQKIEIKKIENDSERQVTFSKRKSGVFKKASEMATLCSKEVGVVVFSESGKPFSYGNPSIESVAHRFIQQQQNQNQNDDAHFMIEAHHQERVDGMSRMHNELESQLEVDRLRSKELRERERAKASEDHGGPGWWNQPIEELDLAGLKQMYASFERLHNDLFSYLSNTTSAGSSSSGGTAGIPSALPPGFGYGSNDGR</sequence>
<evidence type="ECO:0000256" key="3">
    <source>
        <dbReference type="ARBA" id="ARBA00023125"/>
    </source>
</evidence>
<keyword evidence="9" id="KW-1185">Reference proteome</keyword>
<dbReference type="GO" id="GO:0046983">
    <property type="term" value="F:protein dimerization activity"/>
    <property type="evidence" value="ECO:0007669"/>
    <property type="project" value="InterPro"/>
</dbReference>
<protein>
    <recommendedName>
        <fullName evidence="7">MADS-box domain-containing protein</fullName>
    </recommendedName>
</protein>
<evidence type="ECO:0000313" key="8">
    <source>
        <dbReference type="EMBL" id="KAK9921530.1"/>
    </source>
</evidence>
<dbReference type="SMART" id="SM00432">
    <property type="entry name" value="MADS"/>
    <property type="match status" value="1"/>
</dbReference>
<organism evidence="8 9">
    <name type="scientific">Rubus argutus</name>
    <name type="common">Southern blackberry</name>
    <dbReference type="NCBI Taxonomy" id="59490"/>
    <lineage>
        <taxon>Eukaryota</taxon>
        <taxon>Viridiplantae</taxon>
        <taxon>Streptophyta</taxon>
        <taxon>Embryophyta</taxon>
        <taxon>Tracheophyta</taxon>
        <taxon>Spermatophyta</taxon>
        <taxon>Magnoliopsida</taxon>
        <taxon>eudicotyledons</taxon>
        <taxon>Gunneridae</taxon>
        <taxon>Pentapetalae</taxon>
        <taxon>rosids</taxon>
        <taxon>fabids</taxon>
        <taxon>Rosales</taxon>
        <taxon>Rosaceae</taxon>
        <taxon>Rosoideae</taxon>
        <taxon>Rosoideae incertae sedis</taxon>
        <taxon>Rubus</taxon>
    </lineage>
</organism>
<dbReference type="FunFam" id="3.40.1810.10:FF:000006">
    <property type="entry name" value="Agamous-like MADS-box protein AGL62"/>
    <property type="match status" value="1"/>
</dbReference>
<dbReference type="GO" id="GO:0045944">
    <property type="term" value="P:positive regulation of transcription by RNA polymerase II"/>
    <property type="evidence" value="ECO:0007669"/>
    <property type="project" value="InterPro"/>
</dbReference>
<comment type="subcellular location">
    <subcellularLocation>
        <location evidence="1">Nucleus</location>
    </subcellularLocation>
</comment>
<evidence type="ECO:0000259" key="7">
    <source>
        <dbReference type="PROSITE" id="PS50066"/>
    </source>
</evidence>
<feature type="domain" description="MADS-box" evidence="7">
    <location>
        <begin position="8"/>
        <end position="68"/>
    </location>
</feature>
<accession>A0AAW1W9H9</accession>
<evidence type="ECO:0000256" key="1">
    <source>
        <dbReference type="ARBA" id="ARBA00004123"/>
    </source>
</evidence>
<gene>
    <name evidence="8" type="ORF">M0R45_030037</name>
</gene>
<feature type="compositionally biased region" description="Low complexity" evidence="6">
    <location>
        <begin position="174"/>
        <end position="192"/>
    </location>
</feature>